<keyword evidence="4" id="KW-0862">Zinc</keyword>
<gene>
    <name evidence="10" type="ORF">NC653_022566</name>
</gene>
<evidence type="ECO:0000259" key="9">
    <source>
        <dbReference type="PROSITE" id="PS50089"/>
    </source>
</evidence>
<accession>A0AAD6MF29</accession>
<dbReference type="Pfam" id="PF14570">
    <property type="entry name" value="zf-RING_4"/>
    <property type="match status" value="1"/>
</dbReference>
<dbReference type="SUPFAM" id="SSF57850">
    <property type="entry name" value="RING/U-box"/>
    <property type="match status" value="1"/>
</dbReference>
<dbReference type="InterPro" id="IPR039515">
    <property type="entry name" value="NOT4_mRING-HC-C4C4"/>
</dbReference>
<dbReference type="InterPro" id="IPR013083">
    <property type="entry name" value="Znf_RING/FYVE/PHD"/>
</dbReference>
<evidence type="ECO:0000313" key="10">
    <source>
        <dbReference type="EMBL" id="KAJ6984341.1"/>
    </source>
</evidence>
<evidence type="ECO:0000256" key="4">
    <source>
        <dbReference type="ARBA" id="ARBA00022833"/>
    </source>
</evidence>
<dbReference type="PANTHER" id="PTHR12603">
    <property type="entry name" value="CCR4-NOT TRANSCRIPTION COMPLEX RELATED"/>
    <property type="match status" value="1"/>
</dbReference>
<keyword evidence="5" id="KW-0694">RNA-binding</keyword>
<evidence type="ECO:0000256" key="6">
    <source>
        <dbReference type="ARBA" id="ARBA00023054"/>
    </source>
</evidence>
<dbReference type="PROSITE" id="PS50089">
    <property type="entry name" value="ZF_RING_2"/>
    <property type="match status" value="1"/>
</dbReference>
<evidence type="ECO:0000256" key="2">
    <source>
        <dbReference type="ARBA" id="ARBA00022723"/>
    </source>
</evidence>
<dbReference type="InterPro" id="IPR039780">
    <property type="entry name" value="Mot2"/>
</dbReference>
<evidence type="ECO:0000313" key="11">
    <source>
        <dbReference type="Proteomes" id="UP001164929"/>
    </source>
</evidence>
<dbReference type="AlphaFoldDB" id="A0AAD6MF29"/>
<dbReference type="GO" id="GO:0004842">
    <property type="term" value="F:ubiquitin-protein transferase activity"/>
    <property type="evidence" value="ECO:0007669"/>
    <property type="project" value="InterPro"/>
</dbReference>
<name>A0AAD6MF29_9ROSI</name>
<feature type="domain" description="RING-type" evidence="9">
    <location>
        <begin position="18"/>
        <end position="66"/>
    </location>
</feature>
<keyword evidence="7" id="KW-0539">Nucleus</keyword>
<proteinExistence type="predicted"/>
<comment type="caution">
    <text evidence="10">The sequence shown here is derived from an EMBL/GenBank/DDBJ whole genome shotgun (WGS) entry which is preliminary data.</text>
</comment>
<dbReference type="PANTHER" id="PTHR12603:SF36">
    <property type="entry name" value="RNA BINDING (RRM_RBD_RNP MOTIFS) FAMILY PROTEIN"/>
    <property type="match status" value="1"/>
</dbReference>
<dbReference type="GO" id="GO:0005634">
    <property type="term" value="C:nucleus"/>
    <property type="evidence" value="ECO:0007669"/>
    <property type="project" value="UniProtKB-SubCell"/>
</dbReference>
<evidence type="ECO:0000256" key="3">
    <source>
        <dbReference type="ARBA" id="ARBA00022771"/>
    </source>
</evidence>
<comment type="subcellular location">
    <subcellularLocation>
        <location evidence="1">Nucleus</location>
    </subcellularLocation>
</comment>
<keyword evidence="6" id="KW-0175">Coiled coil</keyword>
<evidence type="ECO:0000256" key="7">
    <source>
        <dbReference type="ARBA" id="ARBA00023242"/>
    </source>
</evidence>
<dbReference type="GO" id="GO:0008270">
    <property type="term" value="F:zinc ion binding"/>
    <property type="evidence" value="ECO:0007669"/>
    <property type="project" value="UniProtKB-KW"/>
</dbReference>
<dbReference type="GO" id="GO:0016567">
    <property type="term" value="P:protein ubiquitination"/>
    <property type="evidence" value="ECO:0007669"/>
    <property type="project" value="TreeGrafter"/>
</dbReference>
<dbReference type="Proteomes" id="UP001164929">
    <property type="component" value="Chromosome 9"/>
</dbReference>
<dbReference type="CDD" id="cd16618">
    <property type="entry name" value="mRING-HC-C4C4_CNOT4"/>
    <property type="match status" value="1"/>
</dbReference>
<dbReference type="Gene3D" id="3.30.40.10">
    <property type="entry name" value="Zinc/RING finger domain, C3HC4 (zinc finger)"/>
    <property type="match status" value="1"/>
</dbReference>
<sequence>MTPKQRKATMSDEGEKTCPLCAEEMDLTDQQLKPCKCGYEICIWCWHHIMDMAEKDDTEGRCPACRLPYDKKKIVGTAGDCERWSFFQQSVQCCYKNQGLYSIGAKFSRNHGGDL</sequence>
<reference evidence="10" key="1">
    <citation type="journal article" date="2023" name="Mol. Ecol. Resour.">
        <title>Chromosome-level genome assembly of a triploid poplar Populus alba 'Berolinensis'.</title>
        <authorList>
            <person name="Chen S."/>
            <person name="Yu Y."/>
            <person name="Wang X."/>
            <person name="Wang S."/>
            <person name="Zhang T."/>
            <person name="Zhou Y."/>
            <person name="He R."/>
            <person name="Meng N."/>
            <person name="Wang Y."/>
            <person name="Liu W."/>
            <person name="Liu Z."/>
            <person name="Liu J."/>
            <person name="Guo Q."/>
            <person name="Huang H."/>
            <person name="Sederoff R.R."/>
            <person name="Wang G."/>
            <person name="Qu G."/>
            <person name="Chen S."/>
        </authorList>
    </citation>
    <scope>NUCLEOTIDE SEQUENCE</scope>
    <source>
        <strain evidence="10">SC-2020</strain>
    </source>
</reference>
<protein>
    <submittedName>
        <fullName evidence="10">CCR4-NOT transcription complex subunit 4</fullName>
    </submittedName>
</protein>
<dbReference type="GO" id="GO:0030014">
    <property type="term" value="C:CCR4-NOT complex"/>
    <property type="evidence" value="ECO:0007669"/>
    <property type="project" value="InterPro"/>
</dbReference>
<dbReference type="InterPro" id="IPR001841">
    <property type="entry name" value="Znf_RING"/>
</dbReference>
<dbReference type="FunFam" id="3.30.40.10:FF:000006">
    <property type="entry name" value="CCR4-NOT transcription complex subunit 4"/>
    <property type="match status" value="1"/>
</dbReference>
<dbReference type="EMBL" id="JAQIZT010000009">
    <property type="protein sequence ID" value="KAJ6984341.1"/>
    <property type="molecule type" value="Genomic_DNA"/>
</dbReference>
<evidence type="ECO:0000256" key="5">
    <source>
        <dbReference type="ARBA" id="ARBA00022884"/>
    </source>
</evidence>
<keyword evidence="11" id="KW-1185">Reference proteome</keyword>
<evidence type="ECO:0000256" key="8">
    <source>
        <dbReference type="PROSITE-ProRule" id="PRU00175"/>
    </source>
</evidence>
<organism evidence="10 11">
    <name type="scientific">Populus alba x Populus x berolinensis</name>
    <dbReference type="NCBI Taxonomy" id="444605"/>
    <lineage>
        <taxon>Eukaryota</taxon>
        <taxon>Viridiplantae</taxon>
        <taxon>Streptophyta</taxon>
        <taxon>Embryophyta</taxon>
        <taxon>Tracheophyta</taxon>
        <taxon>Spermatophyta</taxon>
        <taxon>Magnoliopsida</taxon>
        <taxon>eudicotyledons</taxon>
        <taxon>Gunneridae</taxon>
        <taxon>Pentapetalae</taxon>
        <taxon>rosids</taxon>
        <taxon>fabids</taxon>
        <taxon>Malpighiales</taxon>
        <taxon>Salicaceae</taxon>
        <taxon>Saliceae</taxon>
        <taxon>Populus</taxon>
    </lineage>
</organism>
<evidence type="ECO:0000256" key="1">
    <source>
        <dbReference type="ARBA" id="ARBA00004123"/>
    </source>
</evidence>
<keyword evidence="2" id="KW-0479">Metal-binding</keyword>
<dbReference type="GO" id="GO:0003723">
    <property type="term" value="F:RNA binding"/>
    <property type="evidence" value="ECO:0007669"/>
    <property type="project" value="UniProtKB-KW"/>
</dbReference>
<keyword evidence="3 8" id="KW-0863">Zinc-finger</keyword>